<dbReference type="Proteomes" id="UP000318821">
    <property type="component" value="Unassembled WGS sequence"/>
</dbReference>
<keyword evidence="2" id="KW-0732">Signal</keyword>
<dbReference type="VEuPathDB" id="TriTrypDB:LdCL_120013500"/>
<dbReference type="VEuPathDB" id="TriTrypDB:LDHU3_12.1310"/>
<dbReference type="PANTHER" id="PTHR36219">
    <property type="entry name" value="WW DOMAIN-CONTAINING PROTEIN"/>
    <property type="match status" value="1"/>
</dbReference>
<feature type="compositionally biased region" description="Basic residues" evidence="1">
    <location>
        <begin position="1261"/>
        <end position="1270"/>
    </location>
</feature>
<evidence type="ECO:0000256" key="2">
    <source>
        <dbReference type="SAM" id="SignalP"/>
    </source>
</evidence>
<comment type="caution">
    <text evidence="3">The sequence shown here is derived from an EMBL/GenBank/DDBJ whole genome shotgun (WGS) entry which is preliminary data.</text>
</comment>
<sequence>MALCVRRLVLAATLAAVVALLLCTSSAPVARAVKEDNLTETQKSNTLKVLQAFACAIPEVKKLWTGEDFCSWKYVYCYPSAVGVLMDSVDYAGTLPEMPADVDYTNVVITQLDFSAKGQRLSGTLPASWSSMTSLVSLWLERCERVTGTLPASWSSMKALSSLNLHGTQVSGSLPPQWSSMTSLATLSLRLTKVSGSLPPQWSSMTSLTLLDLQGAKVSGSLPSEWSGMKSAEVLQLQDCDLSGSLPSSWSTMPKLAKVSLTGNHFCGCVPESWTSTKRIAVTIEDEHKGSKCKLENKCRPAAPTTTTTTVPPTVPTPTATPTATPTPAPETECGVDGCEVCEGDSAARCARCREGYFLTSEKTCRANRDGGVAAVEDSTAARTAPAATCALCCEALVSVPSLPCRRSRAATTAVTLLRRTVPPDADAGPAELTSAAAASCRDAEACATTGDADALLLPAPRLDRPAVGWAPLPWRRAMGAGVVRLPHPRHGRALLCFVVRDRVVCARLCAELACEGARCPEHVGAGELLAARPLDLTSALHELLGDAQRCDRVARTFMPAAGLHRAGGMAFSARATATAAGCEAAAPVARTGGRRADGTHVGCGGPHGWTADPRSRPAASSMCSATPHGWAGWARAAAARPLLLRGCVGVPESDGVLRRLCEAREVGGSVSAQTASCDAPADSRHAVHHRPSESVAYVPVRLHAALAVACGLADPAAAPACSPTAAAKPRTEGGAPWAWRGRTTVLAIAARRTACAVQAPCLVMLRCAPSKLFRATPLLRVWAAEEDDASAPRTTFRNMRHRAWILYAWDEEWVSPMQEGYLHQQRLEQVCFAPLSAYGMVPGSYCDPLLYNTKSTSPFRWHVANVQGDIVGHWYMDADELFRIKDWQPRNPDDPLEMFPRPPQMLLRWDESVDEHGNRAFRYRYDYDMMGPTGKWEAYPRYPFSHLYHGGPDQHGRAEGYGFQQGHLLRCDEAEEEVLRRIMEGEDREWEMVKRTEAVQEPWSYPGKIRPRDFEGAVERAKARFRERVRHGKETDPSEDPEYDLAQASEYVEPRDGRRAEWRHLWASGRKPGESLPFQVTFNDGLCFEENEGGPPAHPAAHYEATPKGAPHGRYEDADAAAARAAEAAHKAACEQSLSEAMERHRRLFGDTSGEPSGPRAPLPTAEACAAGGAFLSAPRTPHTGCGELEDSVAGAWSDGGLCRPPGQLLARVCAGALDERWQYVPCGRDGGRGRRDRERVHSAWLRHQRVPCALGVRRPQPRMTRRSRVGGGGTGAL</sequence>
<protein>
    <submittedName>
        <fullName evidence="3">Uncharacterized protein</fullName>
    </submittedName>
</protein>
<feature type="region of interest" description="Disordered" evidence="1">
    <location>
        <begin position="1030"/>
        <end position="1053"/>
    </location>
</feature>
<dbReference type="InterPro" id="IPR006311">
    <property type="entry name" value="TAT_signal"/>
</dbReference>
<accession>A0A504XV99</accession>
<evidence type="ECO:0000313" key="3">
    <source>
        <dbReference type="EMBL" id="TPP51539.1"/>
    </source>
</evidence>
<reference evidence="4" key="1">
    <citation type="submission" date="2019-02" db="EMBL/GenBank/DDBJ databases">
        <title>FDA dAtabase for Regulatory Grade micrObial Sequences (FDA-ARGOS): Supporting development and validation of Infectious Disease Dx tests.</title>
        <authorList>
            <person name="Duncan R."/>
            <person name="Fisher C."/>
            <person name="Tallon L."/>
            <person name="Sadzewicz L."/>
            <person name="Sengamalay N."/>
            <person name="Ott S."/>
            <person name="Godinez A."/>
            <person name="Nagaraj S."/>
            <person name="Vavikolanu K."/>
            <person name="Vyas G."/>
            <person name="Nadendla S."/>
            <person name="Aluvathingal J."/>
            <person name="Sichtig H."/>
        </authorList>
    </citation>
    <scope>NUCLEOTIDE SEQUENCE [LARGE SCALE GENOMIC DNA]</scope>
    <source>
        <strain evidence="4">FDAARGOS_360</strain>
    </source>
</reference>
<feature type="region of interest" description="Disordered" evidence="1">
    <location>
        <begin position="1260"/>
        <end position="1279"/>
    </location>
</feature>
<gene>
    <name evidence="3" type="ORF">CGC20_0975</name>
</gene>
<dbReference type="VEuPathDB" id="TriTrypDB:LdBPK_090630.1"/>
<feature type="compositionally biased region" description="Low complexity" evidence="1">
    <location>
        <begin position="303"/>
        <end position="326"/>
    </location>
</feature>
<evidence type="ECO:0000313" key="4">
    <source>
        <dbReference type="Proteomes" id="UP000318821"/>
    </source>
</evidence>
<proteinExistence type="predicted"/>
<dbReference type="AlphaFoldDB" id="A0A504XV99"/>
<dbReference type="EMBL" id="RHLD01000049">
    <property type="protein sequence ID" value="TPP51539.1"/>
    <property type="molecule type" value="Genomic_DNA"/>
</dbReference>
<dbReference type="PROSITE" id="PS51318">
    <property type="entry name" value="TAT"/>
    <property type="match status" value="1"/>
</dbReference>
<name>A0A504XV99_LEIDO</name>
<evidence type="ECO:0000256" key="1">
    <source>
        <dbReference type="SAM" id="MobiDB-lite"/>
    </source>
</evidence>
<feature type="signal peptide" evidence="2">
    <location>
        <begin position="1"/>
        <end position="32"/>
    </location>
</feature>
<feature type="chain" id="PRO_5021459973" evidence="2">
    <location>
        <begin position="33"/>
        <end position="1279"/>
    </location>
</feature>
<feature type="region of interest" description="Disordered" evidence="1">
    <location>
        <begin position="303"/>
        <end position="330"/>
    </location>
</feature>
<organism evidence="3 4">
    <name type="scientific">Leishmania donovani</name>
    <dbReference type="NCBI Taxonomy" id="5661"/>
    <lineage>
        <taxon>Eukaryota</taxon>
        <taxon>Discoba</taxon>
        <taxon>Euglenozoa</taxon>
        <taxon>Kinetoplastea</taxon>
        <taxon>Metakinetoplastina</taxon>
        <taxon>Trypanosomatida</taxon>
        <taxon>Trypanosomatidae</taxon>
        <taxon>Leishmaniinae</taxon>
        <taxon>Leishmania</taxon>
    </lineage>
</organism>
<dbReference type="Gene3D" id="3.80.10.10">
    <property type="entry name" value="Ribonuclease Inhibitor"/>
    <property type="match status" value="1"/>
</dbReference>
<dbReference type="InterPro" id="IPR032675">
    <property type="entry name" value="LRR_dom_sf"/>
</dbReference>
<dbReference type="SUPFAM" id="SSF52058">
    <property type="entry name" value="L domain-like"/>
    <property type="match status" value="1"/>
</dbReference>
<dbReference type="VEuPathDB" id="TriTrypDB:LdCL_120018500"/>
<dbReference type="PANTHER" id="PTHR36219:SF1">
    <property type="entry name" value="WW DOMAIN-CONTAINING PROTEIN"/>
    <property type="match status" value="1"/>
</dbReference>
<dbReference type="VEuPathDB" id="TriTrypDB:LDHU3_12.1240"/>